<dbReference type="EMBL" id="JAVFCB010000001">
    <property type="protein sequence ID" value="MDQ4212570.1"/>
    <property type="molecule type" value="Genomic_DNA"/>
</dbReference>
<gene>
    <name evidence="1" type="ORF">RBR11_01405</name>
</gene>
<dbReference type="Proteomes" id="UP001230289">
    <property type="component" value="Unassembled WGS sequence"/>
</dbReference>
<accession>A0ABU0XFU6</accession>
<comment type="caution">
    <text evidence="1">The sequence shown here is derived from an EMBL/GenBank/DDBJ whole genome shotgun (WGS) entry which is preliminary data.</text>
</comment>
<evidence type="ECO:0000313" key="1">
    <source>
        <dbReference type="EMBL" id="MDQ4212570.1"/>
    </source>
</evidence>
<organism evidence="1 2">
    <name type="scientific">Microbacterium capsulatum</name>
    <dbReference type="NCBI Taxonomy" id="3041921"/>
    <lineage>
        <taxon>Bacteria</taxon>
        <taxon>Bacillati</taxon>
        <taxon>Actinomycetota</taxon>
        <taxon>Actinomycetes</taxon>
        <taxon>Micrococcales</taxon>
        <taxon>Microbacteriaceae</taxon>
        <taxon>Microbacterium</taxon>
    </lineage>
</organism>
<reference evidence="1 2" key="1">
    <citation type="submission" date="2023-08" db="EMBL/GenBank/DDBJ databases">
        <title>Microbacterium sp. nov., isolated from a waste landfill.</title>
        <authorList>
            <person name="Wen W."/>
        </authorList>
    </citation>
    <scope>NUCLEOTIDE SEQUENCE [LARGE SCALE GENOMIC DNA]</scope>
    <source>
        <strain evidence="1 2">ASV81</strain>
    </source>
</reference>
<evidence type="ECO:0000313" key="2">
    <source>
        <dbReference type="Proteomes" id="UP001230289"/>
    </source>
</evidence>
<name>A0ABU0XFU6_9MICO</name>
<proteinExistence type="predicted"/>
<protein>
    <submittedName>
        <fullName evidence="1">Uncharacterized protein</fullName>
    </submittedName>
</protein>
<dbReference type="RefSeq" id="WP_308487504.1">
    <property type="nucleotide sequence ID" value="NZ_JAVFCB010000001.1"/>
</dbReference>
<sequence>MTRTPWIVAHPDQVILKTRDAVRTVARALVGRIRAAAQREGQ</sequence>
<keyword evidence="2" id="KW-1185">Reference proteome</keyword>